<evidence type="ECO:0000313" key="2">
    <source>
        <dbReference type="Proteomes" id="UP001153714"/>
    </source>
</evidence>
<accession>A0A9N9R686</accession>
<dbReference type="Proteomes" id="UP001153714">
    <property type="component" value="Chromosome 3"/>
</dbReference>
<gene>
    <name evidence="1" type="ORF">DIATSA_LOCUS8675</name>
</gene>
<dbReference type="InterPro" id="IPR006631">
    <property type="entry name" value="DM4_12"/>
</dbReference>
<dbReference type="EMBL" id="OU893334">
    <property type="protein sequence ID" value="CAG9791037.1"/>
    <property type="molecule type" value="Genomic_DNA"/>
</dbReference>
<dbReference type="PANTHER" id="PTHR21398">
    <property type="entry name" value="AGAP007094-PA"/>
    <property type="match status" value="1"/>
</dbReference>
<organism evidence="1 2">
    <name type="scientific">Diatraea saccharalis</name>
    <name type="common">sugarcane borer</name>
    <dbReference type="NCBI Taxonomy" id="40085"/>
    <lineage>
        <taxon>Eukaryota</taxon>
        <taxon>Metazoa</taxon>
        <taxon>Ecdysozoa</taxon>
        <taxon>Arthropoda</taxon>
        <taxon>Hexapoda</taxon>
        <taxon>Insecta</taxon>
        <taxon>Pterygota</taxon>
        <taxon>Neoptera</taxon>
        <taxon>Endopterygota</taxon>
        <taxon>Lepidoptera</taxon>
        <taxon>Glossata</taxon>
        <taxon>Ditrysia</taxon>
        <taxon>Pyraloidea</taxon>
        <taxon>Crambidae</taxon>
        <taxon>Crambinae</taxon>
        <taxon>Diatraea</taxon>
    </lineage>
</organism>
<name>A0A9N9R686_9NEOP</name>
<evidence type="ECO:0000313" key="1">
    <source>
        <dbReference type="EMBL" id="CAG9791037.1"/>
    </source>
</evidence>
<dbReference type="OrthoDB" id="8185446at2759"/>
<sequence length="262" mass="29696">MKIASSVTQNDTHFASANVSYIVQPRYGKILEMVCEFKFWILLLVTINGVLNFDDEIEINKGKARVLSRRKRYVTFPEGSSFSCAGCMTVGLIGQPAPATVPGTFTFGLNWGIAYELPNATETLALYHQKYKFKKAMTQRRSRRDLYQKLEIILENIGYKGRDCILKTLCETKHRIVPNGGNMIEEMFRTIFTLPITKVLPVEPLEHTIYDSAHRLSNTLDDCDSYNCPISLVDWAQGYYNAPAPQVDVSKQPWALFSSNFG</sequence>
<protein>
    <submittedName>
        <fullName evidence="1">Uncharacterized protein</fullName>
    </submittedName>
</protein>
<dbReference type="PANTHER" id="PTHR21398:SF7">
    <property type="entry name" value="LP19941P"/>
    <property type="match status" value="1"/>
</dbReference>
<dbReference type="SMART" id="SM00718">
    <property type="entry name" value="DM4_12"/>
    <property type="match status" value="1"/>
</dbReference>
<reference evidence="1" key="1">
    <citation type="submission" date="2021-12" db="EMBL/GenBank/DDBJ databases">
        <authorList>
            <person name="King R."/>
        </authorList>
    </citation>
    <scope>NUCLEOTIDE SEQUENCE</scope>
</reference>
<reference evidence="1" key="2">
    <citation type="submission" date="2022-10" db="EMBL/GenBank/DDBJ databases">
        <authorList>
            <consortium name="ENA_rothamsted_submissions"/>
            <consortium name="culmorum"/>
            <person name="King R."/>
        </authorList>
    </citation>
    <scope>NUCLEOTIDE SEQUENCE</scope>
</reference>
<dbReference type="AlphaFoldDB" id="A0A9N9R686"/>
<dbReference type="Pfam" id="PF07841">
    <property type="entry name" value="DM4_12"/>
    <property type="match status" value="1"/>
</dbReference>
<proteinExistence type="predicted"/>
<keyword evidence="2" id="KW-1185">Reference proteome</keyword>